<dbReference type="EMBL" id="CAADRP010001918">
    <property type="protein sequence ID" value="VFU56235.1"/>
    <property type="molecule type" value="Genomic_DNA"/>
</dbReference>
<name>A0A6N2MRQ7_SALVM</name>
<proteinExistence type="predicted"/>
<evidence type="ECO:0000313" key="2">
    <source>
        <dbReference type="EMBL" id="VFU56235.1"/>
    </source>
</evidence>
<evidence type="ECO:0000256" key="1">
    <source>
        <dbReference type="SAM" id="MobiDB-lite"/>
    </source>
</evidence>
<accession>A0A6N2MRQ7</accession>
<feature type="region of interest" description="Disordered" evidence="1">
    <location>
        <begin position="43"/>
        <end position="65"/>
    </location>
</feature>
<feature type="compositionally biased region" description="Basic and acidic residues" evidence="1">
    <location>
        <begin position="43"/>
        <end position="56"/>
    </location>
</feature>
<protein>
    <submittedName>
        <fullName evidence="2">Uncharacterized protein</fullName>
    </submittedName>
</protein>
<organism evidence="2">
    <name type="scientific">Salix viminalis</name>
    <name type="common">Common osier</name>
    <name type="synonym">Basket willow</name>
    <dbReference type="NCBI Taxonomy" id="40686"/>
    <lineage>
        <taxon>Eukaryota</taxon>
        <taxon>Viridiplantae</taxon>
        <taxon>Streptophyta</taxon>
        <taxon>Embryophyta</taxon>
        <taxon>Tracheophyta</taxon>
        <taxon>Spermatophyta</taxon>
        <taxon>Magnoliopsida</taxon>
        <taxon>eudicotyledons</taxon>
        <taxon>Gunneridae</taxon>
        <taxon>Pentapetalae</taxon>
        <taxon>rosids</taxon>
        <taxon>fabids</taxon>
        <taxon>Malpighiales</taxon>
        <taxon>Salicaceae</taxon>
        <taxon>Saliceae</taxon>
        <taxon>Salix</taxon>
    </lineage>
</organism>
<reference evidence="2" key="1">
    <citation type="submission" date="2019-03" db="EMBL/GenBank/DDBJ databases">
        <authorList>
            <person name="Mank J."/>
            <person name="Almeida P."/>
        </authorList>
    </citation>
    <scope>NUCLEOTIDE SEQUENCE</scope>
    <source>
        <strain evidence="2">78183</strain>
    </source>
</reference>
<gene>
    <name evidence="2" type="ORF">SVIM_LOCUS402875</name>
</gene>
<sequence>MESLCFGERISKASCQRAMDDNFFSWKFTSQYFACNDTIPRQFKESNQHRQTPDGRKGKRKEKKSGRYINESKICFTCSNEQKWVLNKRLKPCTARSVGEDSHAINFISCEHERSPSLPTIAA</sequence>
<dbReference type="AlphaFoldDB" id="A0A6N2MRQ7"/>